<evidence type="ECO:0000256" key="4">
    <source>
        <dbReference type="PROSITE-ProRule" id="PRU00176"/>
    </source>
</evidence>
<name>A0A835I4A9_9MAGN</name>
<feature type="domain" description="RRM" evidence="5">
    <location>
        <begin position="1"/>
        <end position="38"/>
    </location>
</feature>
<organism evidence="6 7">
    <name type="scientific">Coptis chinensis</name>
    <dbReference type="NCBI Taxonomy" id="261450"/>
    <lineage>
        <taxon>Eukaryota</taxon>
        <taxon>Viridiplantae</taxon>
        <taxon>Streptophyta</taxon>
        <taxon>Embryophyta</taxon>
        <taxon>Tracheophyta</taxon>
        <taxon>Spermatophyta</taxon>
        <taxon>Magnoliopsida</taxon>
        <taxon>Ranunculales</taxon>
        <taxon>Ranunculaceae</taxon>
        <taxon>Coptidoideae</taxon>
        <taxon>Coptis</taxon>
    </lineage>
</organism>
<accession>A0A835I4A9</accession>
<dbReference type="PROSITE" id="PS50102">
    <property type="entry name" value="RRM"/>
    <property type="match status" value="1"/>
</dbReference>
<evidence type="ECO:0000256" key="1">
    <source>
        <dbReference type="ARBA" id="ARBA00004604"/>
    </source>
</evidence>
<keyword evidence="7" id="KW-1185">Reference proteome</keyword>
<protein>
    <recommendedName>
        <fullName evidence="5">RRM domain-containing protein</fullName>
    </recommendedName>
</protein>
<dbReference type="Proteomes" id="UP000631114">
    <property type="component" value="Unassembled WGS sequence"/>
</dbReference>
<gene>
    <name evidence="6" type="ORF">IFM89_022026</name>
</gene>
<evidence type="ECO:0000313" key="7">
    <source>
        <dbReference type="Proteomes" id="UP000631114"/>
    </source>
</evidence>
<dbReference type="Gene3D" id="3.30.70.330">
    <property type="match status" value="1"/>
</dbReference>
<dbReference type="SUPFAM" id="SSF54928">
    <property type="entry name" value="RNA-binding domain, RBD"/>
    <property type="match status" value="1"/>
</dbReference>
<dbReference type="InterPro" id="IPR012677">
    <property type="entry name" value="Nucleotide-bd_a/b_plait_sf"/>
</dbReference>
<dbReference type="Pfam" id="PF00076">
    <property type="entry name" value="RRM_1"/>
    <property type="match status" value="1"/>
</dbReference>
<keyword evidence="2 4" id="KW-0694">RNA-binding</keyword>
<comment type="caution">
    <text evidence="6">The sequence shown here is derived from an EMBL/GenBank/DDBJ whole genome shotgun (WGS) entry which is preliminary data.</text>
</comment>
<dbReference type="AlphaFoldDB" id="A0A835I4A9"/>
<dbReference type="EMBL" id="JADFTS010000004">
    <property type="protein sequence ID" value="KAF9610356.1"/>
    <property type="molecule type" value="Genomic_DNA"/>
</dbReference>
<dbReference type="InterPro" id="IPR035979">
    <property type="entry name" value="RBD_domain_sf"/>
</dbReference>
<proteinExistence type="predicted"/>
<evidence type="ECO:0000256" key="3">
    <source>
        <dbReference type="ARBA" id="ARBA00023242"/>
    </source>
</evidence>
<dbReference type="InterPro" id="IPR000504">
    <property type="entry name" value="RRM_dom"/>
</dbReference>
<dbReference type="GO" id="GO:0003723">
    <property type="term" value="F:RNA binding"/>
    <property type="evidence" value="ECO:0007669"/>
    <property type="project" value="UniProtKB-UniRule"/>
</dbReference>
<dbReference type="PANTHER" id="PTHR46754">
    <property type="entry name" value="MKI67 FHA DOMAIN-INTERACTING NUCLEOLAR PHOSPHOPROTEIN"/>
    <property type="match status" value="1"/>
</dbReference>
<keyword evidence="3" id="KW-0539">Nucleus</keyword>
<evidence type="ECO:0000256" key="2">
    <source>
        <dbReference type="ARBA" id="ARBA00022884"/>
    </source>
</evidence>
<comment type="subcellular location">
    <subcellularLocation>
        <location evidence="1">Nucleus</location>
        <location evidence="1">Nucleolus</location>
    </subcellularLocation>
</comment>
<evidence type="ECO:0000313" key="6">
    <source>
        <dbReference type="EMBL" id="KAF9610356.1"/>
    </source>
</evidence>
<dbReference type="GO" id="GO:0005730">
    <property type="term" value="C:nucleolus"/>
    <property type="evidence" value="ECO:0007669"/>
    <property type="project" value="UniProtKB-SubCell"/>
</dbReference>
<evidence type="ECO:0000259" key="5">
    <source>
        <dbReference type="PROSITE" id="PS50102"/>
    </source>
</evidence>
<reference evidence="6 7" key="1">
    <citation type="submission" date="2020-10" db="EMBL/GenBank/DDBJ databases">
        <title>The Coptis chinensis genome and diversification of protoberbering-type alkaloids.</title>
        <authorList>
            <person name="Wang B."/>
            <person name="Shu S."/>
            <person name="Song C."/>
            <person name="Liu Y."/>
        </authorList>
    </citation>
    <scope>NUCLEOTIDE SEQUENCE [LARGE SCALE GENOMIC DNA]</scope>
    <source>
        <strain evidence="6">HL-2020</strain>
        <tissue evidence="6">Leaf</tissue>
    </source>
</reference>
<dbReference type="OrthoDB" id="21467at2759"/>
<sequence length="90" mass="10618">MREFFKQFGDIKNLRIARGKKTGKSKHFGFIEFMSPEERTVEEHRKLVEGVLKRDKKRRHKIVAAGFDYVPPEIVGSIQRTPNKIKFDED</sequence>